<dbReference type="PANTHER" id="PTHR22906:SF21">
    <property type="entry name" value="SEMA DOMAIN-CONTAINING PROTEIN"/>
    <property type="match status" value="1"/>
</dbReference>
<keyword evidence="1" id="KW-0677">Repeat</keyword>
<dbReference type="InterPro" id="IPR036508">
    <property type="entry name" value="Chitin-bd_dom_sf"/>
</dbReference>
<evidence type="ECO:0000313" key="6">
    <source>
        <dbReference type="Proteomes" id="UP001634394"/>
    </source>
</evidence>
<dbReference type="Pfam" id="PF00090">
    <property type="entry name" value="TSP_1"/>
    <property type="match status" value="8"/>
</dbReference>
<dbReference type="SUPFAM" id="SSF82895">
    <property type="entry name" value="TSP-1 type 1 repeat"/>
    <property type="match status" value="7"/>
</dbReference>
<dbReference type="AlphaFoldDB" id="A0ABD3UV42"/>
<evidence type="ECO:0000259" key="4">
    <source>
        <dbReference type="PROSITE" id="PS50940"/>
    </source>
</evidence>
<dbReference type="Proteomes" id="UP001634394">
    <property type="component" value="Unassembled WGS sequence"/>
</dbReference>
<dbReference type="EMBL" id="JBJQND010000015">
    <property type="protein sequence ID" value="KAL3852082.1"/>
    <property type="molecule type" value="Genomic_DNA"/>
</dbReference>
<dbReference type="PROSITE" id="PS50940">
    <property type="entry name" value="CHIT_BIND_II"/>
    <property type="match status" value="1"/>
</dbReference>
<dbReference type="InterPro" id="IPR000884">
    <property type="entry name" value="TSP1_rpt"/>
</dbReference>
<protein>
    <recommendedName>
        <fullName evidence="4">Chitin-binding type-2 domain-containing protein</fullName>
    </recommendedName>
</protein>
<proteinExistence type="predicted"/>
<evidence type="ECO:0000256" key="1">
    <source>
        <dbReference type="ARBA" id="ARBA00022737"/>
    </source>
</evidence>
<dbReference type="PANTHER" id="PTHR22906">
    <property type="entry name" value="PROPERDIN"/>
    <property type="match status" value="1"/>
</dbReference>
<dbReference type="SMART" id="SM00209">
    <property type="entry name" value="TSP1"/>
    <property type="match status" value="9"/>
</dbReference>
<evidence type="ECO:0000313" key="5">
    <source>
        <dbReference type="EMBL" id="KAL3852082.1"/>
    </source>
</evidence>
<dbReference type="SMART" id="SM00494">
    <property type="entry name" value="ChtBD2"/>
    <property type="match status" value="1"/>
</dbReference>
<dbReference type="Pfam" id="PF01607">
    <property type="entry name" value="CBM_14"/>
    <property type="match status" value="1"/>
</dbReference>
<dbReference type="Gene3D" id="2.20.100.10">
    <property type="entry name" value="Thrombospondin type-1 (TSP1) repeat"/>
    <property type="match status" value="9"/>
</dbReference>
<reference evidence="5 6" key="1">
    <citation type="submission" date="2024-11" db="EMBL/GenBank/DDBJ databases">
        <title>Chromosome-level genome assembly of the freshwater bivalve Anodonta woodiana.</title>
        <authorList>
            <person name="Chen X."/>
        </authorList>
    </citation>
    <scope>NUCLEOTIDE SEQUENCE [LARGE SCALE GENOMIC DNA]</scope>
    <source>
        <strain evidence="5">MN2024</strain>
        <tissue evidence="5">Gills</tissue>
    </source>
</reference>
<name>A0ABD3UV42_SINWO</name>
<evidence type="ECO:0000256" key="3">
    <source>
        <dbReference type="SAM" id="MobiDB-lite"/>
    </source>
</evidence>
<organism evidence="5 6">
    <name type="scientific">Sinanodonta woodiana</name>
    <name type="common">Chinese pond mussel</name>
    <name type="synonym">Anodonta woodiana</name>
    <dbReference type="NCBI Taxonomy" id="1069815"/>
    <lineage>
        <taxon>Eukaryota</taxon>
        <taxon>Metazoa</taxon>
        <taxon>Spiralia</taxon>
        <taxon>Lophotrochozoa</taxon>
        <taxon>Mollusca</taxon>
        <taxon>Bivalvia</taxon>
        <taxon>Autobranchia</taxon>
        <taxon>Heteroconchia</taxon>
        <taxon>Palaeoheterodonta</taxon>
        <taxon>Unionida</taxon>
        <taxon>Unionoidea</taxon>
        <taxon>Unionidae</taxon>
        <taxon>Unioninae</taxon>
        <taxon>Sinanodonta</taxon>
    </lineage>
</organism>
<dbReference type="InterPro" id="IPR002557">
    <property type="entry name" value="Chitin-bd_dom"/>
</dbReference>
<keyword evidence="2" id="KW-1015">Disulfide bond</keyword>
<gene>
    <name evidence="5" type="ORF">ACJMK2_015769</name>
</gene>
<dbReference type="Gene3D" id="2.170.140.10">
    <property type="entry name" value="Chitin binding domain"/>
    <property type="match status" value="1"/>
</dbReference>
<comment type="caution">
    <text evidence="5">The sequence shown here is derived from an EMBL/GenBank/DDBJ whole genome shotgun (WGS) entry which is preliminary data.</text>
</comment>
<dbReference type="InterPro" id="IPR036383">
    <property type="entry name" value="TSP1_rpt_sf"/>
</dbReference>
<sequence length="771" mass="83370">MTLYRYFLYVCMYVCMYVCIEVCYFDIQCSTSVRYSVSCGFLGWSYCTYYSLSLSFILEYTLRSCGTCSCKNKTKSCIYECNGYFCSLPVRNQIEDCTATNCPAVNGGWGSWTDWTSDCGCNVTCSTDTQIKSRKRLCNNPEPDYGGTYCSGSSTEYQNAACTGLCPSAINGSWSIWNGWTAHGTCSVTCGIGIKAQIRNRTCTNPVPLNGGRPCNGTTTEYQTNECILRSCTVDGSWSAWNSWNLNASCSVSCGTGMKTKTRQRTCNNPIPQNGGQQCIGISKDSQTISCNTQPCPIDGGWGAWSGWISNGTCSVTCGSGSMTEIRVRNCNNPCPQYGGRQCIGNSTESQNTACTIQVCPIDGNWGDWNSWTARGICSVTCGGGVQLETRNRNCSSPSPQYDGKTCIGNSTESRATKCLTTIPCPIDGGWSVWNGWTSAGLCSVTCGKGVITDTRNRTCNNPIPENDGRQCNGTSTECRQMFCNRTACPIDGSWTMWSSWVRGLCIDKCDGCMQSQSRNRSCTNPSPTNGGKQCNGSSNESQSVQCDSTVCPPTDGVWSTWCPWTFNSACSATCGGGTMSKTRTRTCIGRQYGGRECNGSVVEHEQDKCSPSLCPLVHGGWSAWTAWTPTGSWNVTCFGGTLTKTRTRTCTNPIPQKCGNPCNGSSTESQTVECNKLTCPPACKSVGNFLNCSIPSSATIRTVVATGGDGSSCNSVNCTCDAIVHGYFVHPTDCTKFIHCAWNTPFVYSCPSGTYWDQRRQTCRGGTCLT</sequence>
<feature type="domain" description="Chitin-binding type-2" evidence="4">
    <location>
        <begin position="718"/>
        <end position="764"/>
    </location>
</feature>
<evidence type="ECO:0000256" key="2">
    <source>
        <dbReference type="ARBA" id="ARBA00023157"/>
    </source>
</evidence>
<feature type="region of interest" description="Disordered" evidence="3">
    <location>
        <begin position="518"/>
        <end position="541"/>
    </location>
</feature>
<keyword evidence="6" id="KW-1185">Reference proteome</keyword>
<dbReference type="FunFam" id="2.20.100.10:FF:000001">
    <property type="entry name" value="semaphorin-5A isoform X1"/>
    <property type="match status" value="3"/>
</dbReference>
<accession>A0ABD3UV42</accession>
<dbReference type="PROSITE" id="PS50092">
    <property type="entry name" value="TSP1"/>
    <property type="match status" value="9"/>
</dbReference>
<dbReference type="InterPro" id="IPR052065">
    <property type="entry name" value="Compl_asym_regulator"/>
</dbReference>
<dbReference type="SUPFAM" id="SSF57625">
    <property type="entry name" value="Invertebrate chitin-binding proteins"/>
    <property type="match status" value="1"/>
</dbReference>